<comment type="caution">
    <text evidence="2">The sequence shown here is derived from an EMBL/GenBank/DDBJ whole genome shotgun (WGS) entry which is preliminary data.</text>
</comment>
<dbReference type="Proteomes" id="UP000177103">
    <property type="component" value="Unassembled WGS sequence"/>
</dbReference>
<evidence type="ECO:0008006" key="4">
    <source>
        <dbReference type="Google" id="ProtNLM"/>
    </source>
</evidence>
<keyword evidence="1" id="KW-1133">Transmembrane helix</keyword>
<feature type="transmembrane region" description="Helical" evidence="1">
    <location>
        <begin position="27"/>
        <end position="49"/>
    </location>
</feature>
<sequence length="188" mass="21140">MAVQKEINLIPEIPEVQIKVRKIRGTVFLASVVILILLIVVGAATFLYYTYLEKTKAEKDEVRKNKASTVLSYAETIEVPLRSIYEKTNLINKIKNERADQSEKLSEILDLTNLSPGINILEIGLNETNQETVSGTVIDTGTLKQFINNLIDPENPFKKVRLSTLSRGNAGEYRFALEITRSEDVSKN</sequence>
<gene>
    <name evidence="2" type="ORF">A2Y57_03950</name>
</gene>
<evidence type="ECO:0000313" key="3">
    <source>
        <dbReference type="Proteomes" id="UP000177103"/>
    </source>
</evidence>
<name>A0A1G1W8F6_9BACT</name>
<evidence type="ECO:0000313" key="2">
    <source>
        <dbReference type="EMBL" id="OGY23637.1"/>
    </source>
</evidence>
<dbReference type="AlphaFoldDB" id="A0A1G1W8F6"/>
<accession>A0A1G1W8F6</accession>
<organism evidence="2 3">
    <name type="scientific">Candidatus Woykebacteria bacterium RBG_13_40_7b</name>
    <dbReference type="NCBI Taxonomy" id="1802594"/>
    <lineage>
        <taxon>Bacteria</taxon>
        <taxon>Candidatus Woykeibacteriota</taxon>
    </lineage>
</organism>
<protein>
    <recommendedName>
        <fullName evidence="4">Fimbrial assembly protein</fullName>
    </recommendedName>
</protein>
<reference evidence="2 3" key="1">
    <citation type="journal article" date="2016" name="Nat. Commun.">
        <title>Thousands of microbial genomes shed light on interconnected biogeochemical processes in an aquifer system.</title>
        <authorList>
            <person name="Anantharaman K."/>
            <person name="Brown C.T."/>
            <person name="Hug L.A."/>
            <person name="Sharon I."/>
            <person name="Castelle C.J."/>
            <person name="Probst A.J."/>
            <person name="Thomas B.C."/>
            <person name="Singh A."/>
            <person name="Wilkins M.J."/>
            <person name="Karaoz U."/>
            <person name="Brodie E.L."/>
            <person name="Williams K.H."/>
            <person name="Hubbard S.S."/>
            <person name="Banfield J.F."/>
        </authorList>
    </citation>
    <scope>NUCLEOTIDE SEQUENCE [LARGE SCALE GENOMIC DNA]</scope>
</reference>
<dbReference type="EMBL" id="MHCQ01000041">
    <property type="protein sequence ID" value="OGY23637.1"/>
    <property type="molecule type" value="Genomic_DNA"/>
</dbReference>
<proteinExistence type="predicted"/>
<keyword evidence="1" id="KW-0472">Membrane</keyword>
<evidence type="ECO:0000256" key="1">
    <source>
        <dbReference type="SAM" id="Phobius"/>
    </source>
</evidence>
<keyword evidence="1" id="KW-0812">Transmembrane</keyword>